<sequence length="143" mass="16167">MKVPATLGDLPQPLYFFDGQCVLCSRFVAFCLKRDPGGRLKFASSQSDLGKRVILALGLPGDTLDRTILLLEDGQVHSRSTAALRALRYLKGPARWLQPLILVPKFLRDPVYDVVARNRIRWFGRLDSCLVPTPQTRDRFIDL</sequence>
<accession>A0ABS8L4P6</accession>
<protein>
    <submittedName>
        <fullName evidence="1">DCC1-like thiol-disulfide oxidoreductase family protein</fullName>
    </submittedName>
</protein>
<dbReference type="InterPro" id="IPR052927">
    <property type="entry name" value="DCC_oxidoreductase"/>
</dbReference>
<dbReference type="RefSeq" id="WP_230554328.1">
    <property type="nucleotide sequence ID" value="NZ_JAJISD010000021.1"/>
</dbReference>
<dbReference type="Pfam" id="PF04134">
    <property type="entry name" value="DCC1-like"/>
    <property type="match status" value="1"/>
</dbReference>
<evidence type="ECO:0000313" key="2">
    <source>
        <dbReference type="Proteomes" id="UP001198862"/>
    </source>
</evidence>
<dbReference type="PANTHER" id="PTHR33639">
    <property type="entry name" value="THIOL-DISULFIDE OXIDOREDUCTASE DCC"/>
    <property type="match status" value="1"/>
</dbReference>
<comment type="caution">
    <text evidence="1">The sequence shown here is derived from an EMBL/GenBank/DDBJ whole genome shotgun (WGS) entry which is preliminary data.</text>
</comment>
<organism evidence="1 2">
    <name type="scientific">Reyranella aquatilis</name>
    <dbReference type="NCBI Taxonomy" id="2035356"/>
    <lineage>
        <taxon>Bacteria</taxon>
        <taxon>Pseudomonadati</taxon>
        <taxon>Pseudomonadota</taxon>
        <taxon>Alphaproteobacteria</taxon>
        <taxon>Hyphomicrobiales</taxon>
        <taxon>Reyranellaceae</taxon>
        <taxon>Reyranella</taxon>
    </lineage>
</organism>
<dbReference type="Proteomes" id="UP001198862">
    <property type="component" value="Unassembled WGS sequence"/>
</dbReference>
<dbReference type="InterPro" id="IPR007263">
    <property type="entry name" value="DCC1-like"/>
</dbReference>
<name>A0ABS8L4P6_9HYPH</name>
<gene>
    <name evidence="1" type="ORF">LJ725_28645</name>
</gene>
<dbReference type="EMBL" id="JAJISD010000021">
    <property type="protein sequence ID" value="MCC8432957.1"/>
    <property type="molecule type" value="Genomic_DNA"/>
</dbReference>
<dbReference type="PANTHER" id="PTHR33639:SF2">
    <property type="entry name" value="DUF393 DOMAIN-CONTAINING PROTEIN"/>
    <property type="match status" value="1"/>
</dbReference>
<reference evidence="1 2" key="1">
    <citation type="submission" date="2021-11" db="EMBL/GenBank/DDBJ databases">
        <authorList>
            <person name="Lee D.-H."/>
            <person name="Kim S.-B."/>
        </authorList>
    </citation>
    <scope>NUCLEOTIDE SEQUENCE [LARGE SCALE GENOMIC DNA]</scope>
    <source>
        <strain evidence="1 2">KCTC 52223</strain>
    </source>
</reference>
<keyword evidence="2" id="KW-1185">Reference proteome</keyword>
<evidence type="ECO:0000313" key="1">
    <source>
        <dbReference type="EMBL" id="MCC8432957.1"/>
    </source>
</evidence>
<proteinExistence type="predicted"/>